<accession>A0ABT4QBZ0</accession>
<keyword evidence="8 11" id="KW-0472">Membrane</keyword>
<keyword evidence="5 11" id="KW-0812">Transmembrane</keyword>
<reference evidence="13 14" key="1">
    <citation type="submission" date="2022-12" db="EMBL/GenBank/DDBJ databases">
        <title>Draft genome sequence of Paenibacillus sp. dW9.</title>
        <authorList>
            <person name="Choi E.-W."/>
            <person name="Kim D.-U."/>
        </authorList>
    </citation>
    <scope>NUCLEOTIDE SEQUENCE [LARGE SCALE GENOMIC DNA]</scope>
    <source>
        <strain evidence="14">dW9</strain>
    </source>
</reference>
<dbReference type="InterPro" id="IPR011701">
    <property type="entry name" value="MFS"/>
</dbReference>
<dbReference type="PROSITE" id="PS00217">
    <property type="entry name" value="SUGAR_TRANSPORT_2"/>
    <property type="match status" value="1"/>
</dbReference>
<feature type="domain" description="Major facilitator superfamily (MFS) profile" evidence="12">
    <location>
        <begin position="16"/>
        <end position="424"/>
    </location>
</feature>
<keyword evidence="14" id="KW-1185">Reference proteome</keyword>
<evidence type="ECO:0000256" key="2">
    <source>
        <dbReference type="ARBA" id="ARBA00008240"/>
    </source>
</evidence>
<name>A0ABT4QBZ0_9BACL</name>
<proteinExistence type="inferred from homology"/>
<comment type="subcellular location">
    <subcellularLocation>
        <location evidence="1">Cell membrane</location>
        <topology evidence="1">Multi-pass membrane protein</topology>
    </subcellularLocation>
</comment>
<dbReference type="PROSITE" id="PS50850">
    <property type="entry name" value="MFS"/>
    <property type="match status" value="1"/>
</dbReference>
<dbReference type="PANTHER" id="PTHR43528:SF5">
    <property type="entry name" value="PROLINE_BETAINE TRANSPORTER"/>
    <property type="match status" value="1"/>
</dbReference>
<dbReference type="PROSITE" id="PS00216">
    <property type="entry name" value="SUGAR_TRANSPORT_1"/>
    <property type="match status" value="1"/>
</dbReference>
<keyword evidence="3" id="KW-0813">Transport</keyword>
<feature type="transmembrane region" description="Helical" evidence="11">
    <location>
        <begin position="368"/>
        <end position="389"/>
    </location>
</feature>
<dbReference type="InterPro" id="IPR020846">
    <property type="entry name" value="MFS_dom"/>
</dbReference>
<dbReference type="Gene3D" id="1.20.1250.20">
    <property type="entry name" value="MFS general substrate transporter like domains"/>
    <property type="match status" value="2"/>
</dbReference>
<dbReference type="InterPro" id="IPR036259">
    <property type="entry name" value="MFS_trans_sf"/>
</dbReference>
<gene>
    <name evidence="13" type="ORF">O9H85_18660</name>
</gene>
<evidence type="ECO:0000313" key="14">
    <source>
        <dbReference type="Proteomes" id="UP001527882"/>
    </source>
</evidence>
<dbReference type="EMBL" id="JAQAGZ010000012">
    <property type="protein sequence ID" value="MCZ8514407.1"/>
    <property type="molecule type" value="Genomic_DNA"/>
</dbReference>
<feature type="transmembrane region" description="Helical" evidence="11">
    <location>
        <begin position="55"/>
        <end position="76"/>
    </location>
</feature>
<keyword evidence="4" id="KW-1003">Cell membrane</keyword>
<dbReference type="PANTHER" id="PTHR43528">
    <property type="entry name" value="ALPHA-KETOGLUTARATE PERMEASE"/>
    <property type="match status" value="1"/>
</dbReference>
<dbReference type="Pfam" id="PF07690">
    <property type="entry name" value="MFS_1"/>
    <property type="match status" value="1"/>
</dbReference>
<feature type="transmembrane region" description="Helical" evidence="11">
    <location>
        <begin position="332"/>
        <end position="356"/>
    </location>
</feature>
<evidence type="ECO:0000256" key="9">
    <source>
        <dbReference type="ARBA" id="ARBA00037295"/>
    </source>
</evidence>
<feature type="transmembrane region" description="Helical" evidence="11">
    <location>
        <begin position="157"/>
        <end position="176"/>
    </location>
</feature>
<evidence type="ECO:0000256" key="10">
    <source>
        <dbReference type="ARBA" id="ARBA00039918"/>
    </source>
</evidence>
<dbReference type="Proteomes" id="UP001527882">
    <property type="component" value="Unassembled WGS sequence"/>
</dbReference>
<dbReference type="CDD" id="cd17367">
    <property type="entry name" value="MFS_KgtP"/>
    <property type="match status" value="1"/>
</dbReference>
<feature type="transmembrane region" description="Helical" evidence="11">
    <location>
        <begin position="401"/>
        <end position="419"/>
    </location>
</feature>
<dbReference type="InterPro" id="IPR051084">
    <property type="entry name" value="H+-coupled_symporters"/>
</dbReference>
<comment type="caution">
    <text evidence="13">The sequence shown here is derived from an EMBL/GenBank/DDBJ whole genome shotgun (WGS) entry which is preliminary data.</text>
</comment>
<dbReference type="SUPFAM" id="SSF103473">
    <property type="entry name" value="MFS general substrate transporter"/>
    <property type="match status" value="1"/>
</dbReference>
<protein>
    <recommendedName>
        <fullName evidence="10">Putative proline/betaine transporter</fullName>
    </recommendedName>
</protein>
<evidence type="ECO:0000256" key="3">
    <source>
        <dbReference type="ARBA" id="ARBA00022448"/>
    </source>
</evidence>
<evidence type="ECO:0000313" key="13">
    <source>
        <dbReference type="EMBL" id="MCZ8514407.1"/>
    </source>
</evidence>
<dbReference type="RefSeq" id="WP_269882936.1">
    <property type="nucleotide sequence ID" value="NZ_JAQAGZ010000012.1"/>
</dbReference>
<evidence type="ECO:0000256" key="8">
    <source>
        <dbReference type="ARBA" id="ARBA00023136"/>
    </source>
</evidence>
<feature type="transmembrane region" description="Helical" evidence="11">
    <location>
        <begin position="115"/>
        <end position="136"/>
    </location>
</feature>
<evidence type="ECO:0000256" key="5">
    <source>
        <dbReference type="ARBA" id="ARBA00022692"/>
    </source>
</evidence>
<feature type="transmembrane region" description="Helical" evidence="11">
    <location>
        <begin position="88"/>
        <end position="109"/>
    </location>
</feature>
<evidence type="ECO:0000259" key="12">
    <source>
        <dbReference type="PROSITE" id="PS50850"/>
    </source>
</evidence>
<comment type="function">
    <text evidence="9">May be a proton symporter involved in the uptake of osmolytes such as proline and glycine betaine.</text>
</comment>
<evidence type="ECO:0000256" key="11">
    <source>
        <dbReference type="SAM" id="Phobius"/>
    </source>
</evidence>
<feature type="transmembrane region" description="Helical" evidence="11">
    <location>
        <begin position="21"/>
        <end position="43"/>
    </location>
</feature>
<evidence type="ECO:0000256" key="6">
    <source>
        <dbReference type="ARBA" id="ARBA00022847"/>
    </source>
</evidence>
<keyword evidence="6" id="KW-0769">Symport</keyword>
<keyword evidence="7 11" id="KW-1133">Transmembrane helix</keyword>
<evidence type="ECO:0000256" key="4">
    <source>
        <dbReference type="ARBA" id="ARBA00022475"/>
    </source>
</evidence>
<feature type="transmembrane region" description="Helical" evidence="11">
    <location>
        <begin position="307"/>
        <end position="326"/>
    </location>
</feature>
<comment type="similarity">
    <text evidence="2">Belongs to the major facilitator superfamily. Metabolite:H+ Symporter (MHS) family (TC 2.A.1.6) family.</text>
</comment>
<sequence>MTQSVDRLNTRRITGNIFKGSVGNLIEWYDWYVYTAFAVYFSAEFFPKGNVTSQLLNTAAVFAVGFLMRPIGSLLLGRYADRHGRRAALTLSISVMAGGSLIIACTPGYGTIGVLAPIILVLARLIQGLSLGGEYGTSATYLSEMASSGRRGFYSSFQYVTLVAGQLVALGVQIILQQILSEPDMKSWGWRIPFVIGALGALAVLWLRRTMDESEQFSKMGSESRAGAGTIRELMKHPKAVLTVVGLTLGGTVAFYTYTTYLQKFMVNTEGLPKEIVSWINFVALLVFVVLQPLAGQLSDRIGRRPLLISFGILGTLLTVPLFLILEQTKSPIGAFALMMVGLIIVTGYTSINAIVKAELFPAEVRALGVGFPYGVTVAVFGGTAEFIALWCKSIGYESLFYYYVAACIAVSLIIYWRMSESSKVSRIESENNTTKR</sequence>
<evidence type="ECO:0000256" key="1">
    <source>
        <dbReference type="ARBA" id="ARBA00004651"/>
    </source>
</evidence>
<feature type="transmembrane region" description="Helical" evidence="11">
    <location>
        <begin position="278"/>
        <end position="295"/>
    </location>
</feature>
<organism evidence="13 14">
    <name type="scientific">Paenibacillus gyeongsangnamensis</name>
    <dbReference type="NCBI Taxonomy" id="3388067"/>
    <lineage>
        <taxon>Bacteria</taxon>
        <taxon>Bacillati</taxon>
        <taxon>Bacillota</taxon>
        <taxon>Bacilli</taxon>
        <taxon>Bacillales</taxon>
        <taxon>Paenibacillaceae</taxon>
        <taxon>Paenibacillus</taxon>
    </lineage>
</organism>
<feature type="transmembrane region" description="Helical" evidence="11">
    <location>
        <begin position="188"/>
        <end position="207"/>
    </location>
</feature>
<evidence type="ECO:0000256" key="7">
    <source>
        <dbReference type="ARBA" id="ARBA00022989"/>
    </source>
</evidence>
<feature type="transmembrane region" description="Helical" evidence="11">
    <location>
        <begin position="240"/>
        <end position="258"/>
    </location>
</feature>
<dbReference type="InterPro" id="IPR005829">
    <property type="entry name" value="Sugar_transporter_CS"/>
</dbReference>